<dbReference type="OrthoDB" id="122912at2"/>
<evidence type="ECO:0000313" key="1">
    <source>
        <dbReference type="EMBL" id="KCZ56150.1"/>
    </source>
</evidence>
<dbReference type="GO" id="GO:0051920">
    <property type="term" value="F:peroxiredoxin activity"/>
    <property type="evidence" value="ECO:0007669"/>
    <property type="project" value="InterPro"/>
</dbReference>
<accession>A0A062UJ78</accession>
<comment type="caution">
    <text evidence="1">The sequence shown here is derived from an EMBL/GenBank/DDBJ whole genome shotgun (WGS) entry which is preliminary data.</text>
</comment>
<dbReference type="RefSeq" id="WP_034742384.1">
    <property type="nucleotide sequence ID" value="NZ_AWFG01000052.1"/>
</dbReference>
<proteinExistence type="predicted"/>
<dbReference type="AlphaFoldDB" id="A0A062UJ78"/>
<reference evidence="1 2" key="1">
    <citation type="journal article" date="2014" name="Antonie Van Leeuwenhoek">
        <title>Hyphomonas beringensis sp. nov. and Hyphomonas chukchiensis sp. nov., isolated from surface seawater of the Bering Sea and Chukchi Sea.</title>
        <authorList>
            <person name="Li C."/>
            <person name="Lai Q."/>
            <person name="Li G."/>
            <person name="Dong C."/>
            <person name="Wang J."/>
            <person name="Liao Y."/>
            <person name="Shao Z."/>
        </authorList>
    </citation>
    <scope>NUCLEOTIDE SEQUENCE [LARGE SCALE GENOMIC DNA]</scope>
    <source>
        <strain evidence="1 2">BH-BN04-4</strain>
    </source>
</reference>
<dbReference type="Gene3D" id="1.20.1290.10">
    <property type="entry name" value="AhpD-like"/>
    <property type="match status" value="1"/>
</dbReference>
<sequence>MSYYPSLPDRAHLSDLFKRFPRGVEPLLAFHDAVLRSDSELSIGERELIAAWVSGLNQCKFCYGAHKLMAHAFDVDPALVDMLFERFDEAPLPARFLKLLRFLEKLALTPSLVRRSDVAGLLKAGWSEEAIHDAALVCGLYAFMNRVVDAAGILPGEEYADPSPEAIERRRSGSYLSWGRDAGIT</sequence>
<dbReference type="PATRIC" id="fig|1280947.3.peg.2980"/>
<name>A0A062UJ78_9PROT</name>
<dbReference type="PANTHER" id="PTHR35446:SF2">
    <property type="entry name" value="CARBOXYMUCONOLACTONE DECARBOXYLASE-LIKE DOMAIN-CONTAINING PROTEIN"/>
    <property type="match status" value="1"/>
</dbReference>
<dbReference type="STRING" id="1280947.HY30_07810"/>
<dbReference type="NCBIfam" id="TIGR01926">
    <property type="entry name" value="peroxid_rel"/>
    <property type="match status" value="1"/>
</dbReference>
<dbReference type="eggNOG" id="COG2128">
    <property type="taxonomic scope" value="Bacteria"/>
</dbReference>
<dbReference type="InterPro" id="IPR029032">
    <property type="entry name" value="AhpD-like"/>
</dbReference>
<dbReference type="Proteomes" id="UP000027190">
    <property type="component" value="Unassembled WGS sequence"/>
</dbReference>
<protein>
    <submittedName>
        <fullName evidence="1">Uncharacterized protein</fullName>
    </submittedName>
</protein>
<keyword evidence="2" id="KW-1185">Reference proteome</keyword>
<evidence type="ECO:0000313" key="2">
    <source>
        <dbReference type="Proteomes" id="UP000027190"/>
    </source>
</evidence>
<dbReference type="PANTHER" id="PTHR35446">
    <property type="entry name" value="SI:CH211-175M2.5"/>
    <property type="match status" value="1"/>
</dbReference>
<dbReference type="NCBIfam" id="TIGR00778">
    <property type="entry name" value="ahpD_dom"/>
    <property type="match status" value="1"/>
</dbReference>
<dbReference type="SUPFAM" id="SSF69118">
    <property type="entry name" value="AhpD-like"/>
    <property type="match status" value="1"/>
</dbReference>
<dbReference type="EMBL" id="AWFG01000052">
    <property type="protein sequence ID" value="KCZ56150.1"/>
    <property type="molecule type" value="Genomic_DNA"/>
</dbReference>
<dbReference type="InterPro" id="IPR010195">
    <property type="entry name" value="Uncharacterised_peroxidase-rel"/>
</dbReference>
<dbReference type="InterPro" id="IPR004675">
    <property type="entry name" value="AhpD_core"/>
</dbReference>
<gene>
    <name evidence="1" type="ORF">HY30_07810</name>
</gene>
<organism evidence="1 2">
    <name type="scientific">Hyphomonas chukchiensis</name>
    <dbReference type="NCBI Taxonomy" id="1280947"/>
    <lineage>
        <taxon>Bacteria</taxon>
        <taxon>Pseudomonadati</taxon>
        <taxon>Pseudomonadota</taxon>
        <taxon>Alphaproteobacteria</taxon>
        <taxon>Hyphomonadales</taxon>
        <taxon>Hyphomonadaceae</taxon>
        <taxon>Hyphomonas</taxon>
    </lineage>
</organism>